<dbReference type="InterPro" id="IPR003137">
    <property type="entry name" value="PA_domain"/>
</dbReference>
<sequence length="823" mass="88884">MKLYHYRRSLSLLVFGITMTSLPLTQASTIYCVHDQGSNNSQFCFGTPLPFPPAGILPLGPIHQQCDIEALDIQPVTDDLFAASGDNTPRKGHLYRVNKNNGAIIDVGKIVDEATQADITEVDALSFQPLTGALWGWGQDTGLFVIDSALPQSGEPIQAQCLSTPTVPAIAAKVVIRRQGTEAMEVEDITWNQNGTVLYATENKHTDSLDSHGDPENRWTLPDFNFDFDDGIRLWAYDTTDSGVIREICSNLTTEIANQLGQPAEIEALESLPNDLFNPIIVPDNQDLLLAGFHGPKQLLYAVIATPPLPLLPPPAALPPCELLWKGVIPTQFNDIEGLAYTRQSKLPPLDGIMEHLRTLQQIAEVHEGNRVSGSQGYEESANYIVEQLTTAGYQVTVQPFEFPMFYEVNPPQLEQTTPNPTIYPADDVAGFFTMSYSGSANVTAVVEAVDVIIPPGANPNTSTSGCETEDFAQFTPGHIALIQRGTCPFSTKVSNAQNAGASGVIIFNEGQPGRIEAFHGTLQQPNFTIPVVGTHFNIGEELYTLSLSGDVTVHMIVDAISETRMTSNIIGETPTGNNKRTVVVGAHLDSVPTGPGINDNGSGSATILAVALQLAQLDIKPANKVRFAFWSAEEFGLIGSTYYVDHLSPAERKKIMLYLNFDMVASPNYVRFVYDGDDPNAPEGSVNIKNLFLNYFASQGVGDCVWPTELDGRSDYLPFMKAGIPVGGLFTGADGSKTNEQVACSGGTAGIPYDENYHTPNDNLNNINEAILNEMANATAQAVLTFAMTNLSLPDIADSTAGIAQVSTTTSAEEYLGPFVKQ</sequence>
<name>A0A090ANK0_9GAMM</name>
<dbReference type="InterPro" id="IPR046450">
    <property type="entry name" value="PA_dom_sf"/>
</dbReference>
<keyword evidence="4" id="KW-0645">Protease</keyword>
<organism evidence="4 5">
    <name type="scientific">Thioploca ingrica</name>
    <dbReference type="NCBI Taxonomy" id="40754"/>
    <lineage>
        <taxon>Bacteria</taxon>
        <taxon>Pseudomonadati</taxon>
        <taxon>Pseudomonadota</taxon>
        <taxon>Gammaproteobacteria</taxon>
        <taxon>Thiotrichales</taxon>
        <taxon>Thiotrichaceae</taxon>
        <taxon>Thioploca</taxon>
    </lineage>
</organism>
<keyword evidence="1" id="KW-0732">Signal</keyword>
<keyword evidence="4" id="KW-0031">Aminopeptidase</keyword>
<dbReference type="Pfam" id="PF02225">
    <property type="entry name" value="PA"/>
    <property type="match status" value="1"/>
</dbReference>
<protein>
    <submittedName>
        <fullName evidence="4">Aminopeptidase Y</fullName>
    </submittedName>
</protein>
<dbReference type="HOGENOM" id="CLU_343856_0_0_6"/>
<feature type="chain" id="PRO_5001852911" evidence="1">
    <location>
        <begin position="28"/>
        <end position="823"/>
    </location>
</feature>
<feature type="domain" description="PA" evidence="2">
    <location>
        <begin position="463"/>
        <end position="543"/>
    </location>
</feature>
<dbReference type="Gene3D" id="3.50.30.30">
    <property type="match status" value="1"/>
</dbReference>
<dbReference type="GO" id="GO:0006508">
    <property type="term" value="P:proteolysis"/>
    <property type="evidence" value="ECO:0007669"/>
    <property type="project" value="InterPro"/>
</dbReference>
<evidence type="ECO:0000259" key="2">
    <source>
        <dbReference type="Pfam" id="PF02225"/>
    </source>
</evidence>
<dbReference type="SUPFAM" id="SSF52025">
    <property type="entry name" value="PA domain"/>
    <property type="match status" value="1"/>
</dbReference>
<dbReference type="STRING" id="40754.THII_2673"/>
<keyword evidence="5" id="KW-1185">Reference proteome</keyword>
<dbReference type="InterPro" id="IPR045175">
    <property type="entry name" value="M28_fam"/>
</dbReference>
<dbReference type="EMBL" id="AP014633">
    <property type="protein sequence ID" value="BAP56970.1"/>
    <property type="molecule type" value="Genomic_DNA"/>
</dbReference>
<proteinExistence type="predicted"/>
<dbReference type="Gene3D" id="3.40.630.10">
    <property type="entry name" value="Zn peptidases"/>
    <property type="match status" value="2"/>
</dbReference>
<dbReference type="GO" id="GO:0008235">
    <property type="term" value="F:metalloexopeptidase activity"/>
    <property type="evidence" value="ECO:0007669"/>
    <property type="project" value="InterPro"/>
</dbReference>
<evidence type="ECO:0000313" key="5">
    <source>
        <dbReference type="Proteomes" id="UP000031623"/>
    </source>
</evidence>
<feature type="domain" description="Peptidase M28" evidence="3">
    <location>
        <begin position="569"/>
        <end position="783"/>
    </location>
</feature>
<dbReference type="PANTHER" id="PTHR12147:SF26">
    <property type="entry name" value="PEPTIDASE M28 DOMAIN-CONTAINING PROTEIN"/>
    <property type="match status" value="1"/>
</dbReference>
<dbReference type="Pfam" id="PF04389">
    <property type="entry name" value="Peptidase_M28"/>
    <property type="match status" value="1"/>
</dbReference>
<dbReference type="OrthoDB" id="9778250at2"/>
<evidence type="ECO:0000256" key="1">
    <source>
        <dbReference type="SAM" id="SignalP"/>
    </source>
</evidence>
<dbReference type="PANTHER" id="PTHR12147">
    <property type="entry name" value="METALLOPEPTIDASE M28 FAMILY MEMBER"/>
    <property type="match status" value="1"/>
</dbReference>
<dbReference type="InterPro" id="IPR007484">
    <property type="entry name" value="Peptidase_M28"/>
</dbReference>
<keyword evidence="4" id="KW-0378">Hydrolase</keyword>
<reference evidence="4" key="1">
    <citation type="journal article" date="2014" name="ISME J.">
        <title>Ecophysiology of Thioploca ingrica as revealed by the complete genome sequence supplemented with proteomic evidence.</title>
        <authorList>
            <person name="Kojima H."/>
            <person name="Ogura Y."/>
            <person name="Yamamoto N."/>
            <person name="Togashi T."/>
            <person name="Mori H."/>
            <person name="Watanabe T."/>
            <person name="Nemoto F."/>
            <person name="Kurokawa K."/>
            <person name="Hayashi T."/>
            <person name="Fukui M."/>
        </authorList>
    </citation>
    <scope>NUCLEOTIDE SEQUENCE [LARGE SCALE GENOMIC DNA]</scope>
</reference>
<dbReference type="SUPFAM" id="SSF53187">
    <property type="entry name" value="Zn-dependent exopeptidases"/>
    <property type="match status" value="1"/>
</dbReference>
<dbReference type="SUPFAM" id="SSF75011">
    <property type="entry name" value="3-carboxy-cis,cis-mucoante lactonizing enzyme"/>
    <property type="match status" value="1"/>
</dbReference>
<dbReference type="Proteomes" id="UP000031623">
    <property type="component" value="Chromosome"/>
</dbReference>
<accession>A0A090ANK0</accession>
<feature type="signal peptide" evidence="1">
    <location>
        <begin position="1"/>
        <end position="27"/>
    </location>
</feature>
<dbReference type="KEGG" id="tig:THII_2673"/>
<dbReference type="AlphaFoldDB" id="A0A090ANK0"/>
<evidence type="ECO:0000313" key="4">
    <source>
        <dbReference type="EMBL" id="BAP56970.1"/>
    </source>
</evidence>
<gene>
    <name evidence="4" type="ORF">THII_2673</name>
</gene>
<evidence type="ECO:0000259" key="3">
    <source>
        <dbReference type="Pfam" id="PF04389"/>
    </source>
</evidence>
<dbReference type="GO" id="GO:0004177">
    <property type="term" value="F:aminopeptidase activity"/>
    <property type="evidence" value="ECO:0007669"/>
    <property type="project" value="UniProtKB-KW"/>
</dbReference>